<dbReference type="InterPro" id="IPR041705">
    <property type="entry name" value="PIN_Sll0205"/>
</dbReference>
<feature type="domain" description="PIN" evidence="1">
    <location>
        <begin position="3"/>
        <end position="123"/>
    </location>
</feature>
<organism evidence="2 3">
    <name type="scientific">Pseudanabaena frigida</name>
    <dbReference type="NCBI Taxonomy" id="945775"/>
    <lineage>
        <taxon>Bacteria</taxon>
        <taxon>Bacillati</taxon>
        <taxon>Cyanobacteriota</taxon>
        <taxon>Cyanophyceae</taxon>
        <taxon>Pseudanabaenales</taxon>
        <taxon>Pseudanabaenaceae</taxon>
        <taxon>Pseudanabaena</taxon>
    </lineage>
</organism>
<dbReference type="Gene3D" id="3.40.50.1010">
    <property type="entry name" value="5'-nuclease"/>
    <property type="match status" value="1"/>
</dbReference>
<evidence type="ECO:0000313" key="3">
    <source>
        <dbReference type="Proteomes" id="UP000249467"/>
    </source>
</evidence>
<evidence type="ECO:0000259" key="1">
    <source>
        <dbReference type="Pfam" id="PF01850"/>
    </source>
</evidence>
<dbReference type="Proteomes" id="UP000249467">
    <property type="component" value="Unassembled WGS sequence"/>
</dbReference>
<dbReference type="EMBL" id="QBML01000011">
    <property type="protein sequence ID" value="PZO41522.1"/>
    <property type="molecule type" value="Genomic_DNA"/>
</dbReference>
<dbReference type="AlphaFoldDB" id="A0A2W4WAM0"/>
<reference evidence="2 3" key="2">
    <citation type="submission" date="2018-06" db="EMBL/GenBank/DDBJ databases">
        <title>Metagenomic assembly of (sub)arctic Cyanobacteria and their associated microbiome from non-axenic cultures.</title>
        <authorList>
            <person name="Baurain D."/>
        </authorList>
    </citation>
    <scope>NUCLEOTIDE SEQUENCE [LARGE SCALE GENOMIC DNA]</scope>
    <source>
        <strain evidence="2">ULC066bin1</strain>
    </source>
</reference>
<gene>
    <name evidence="2" type="ORF">DCF19_10010</name>
</gene>
<evidence type="ECO:0000313" key="2">
    <source>
        <dbReference type="EMBL" id="PZO41522.1"/>
    </source>
</evidence>
<dbReference type="PANTHER" id="PTHR36173:SF2">
    <property type="entry name" value="RIBONUCLEASE VAPC16"/>
    <property type="match status" value="1"/>
</dbReference>
<name>A0A2W4WAM0_9CYAN</name>
<dbReference type="InterPro" id="IPR002716">
    <property type="entry name" value="PIN_dom"/>
</dbReference>
<dbReference type="InterPro" id="IPR029060">
    <property type="entry name" value="PIN-like_dom_sf"/>
</dbReference>
<comment type="caution">
    <text evidence="2">The sequence shown here is derived from an EMBL/GenBank/DDBJ whole genome shotgun (WGS) entry which is preliminary data.</text>
</comment>
<dbReference type="SUPFAM" id="SSF88723">
    <property type="entry name" value="PIN domain-like"/>
    <property type="match status" value="1"/>
</dbReference>
<dbReference type="CDD" id="cd09872">
    <property type="entry name" value="PIN_Sll0205-like"/>
    <property type="match status" value="1"/>
</dbReference>
<accession>A0A2W4WAM0</accession>
<proteinExistence type="predicted"/>
<dbReference type="PANTHER" id="PTHR36173">
    <property type="entry name" value="RIBONUCLEASE VAPC16-RELATED"/>
    <property type="match status" value="1"/>
</dbReference>
<dbReference type="Pfam" id="PF01850">
    <property type="entry name" value="PIN"/>
    <property type="match status" value="1"/>
</dbReference>
<reference evidence="2 3" key="1">
    <citation type="submission" date="2018-04" db="EMBL/GenBank/DDBJ databases">
        <authorList>
            <person name="Go L.Y."/>
            <person name="Mitchell J.A."/>
        </authorList>
    </citation>
    <scope>NUCLEOTIDE SEQUENCE [LARGE SCALE GENOMIC DNA]</scope>
    <source>
        <strain evidence="2">ULC066bin1</strain>
    </source>
</reference>
<dbReference type="InterPro" id="IPR052919">
    <property type="entry name" value="TA_system_RNase"/>
</dbReference>
<sequence>MKILLDTHTFLWWVADDPQISVNAKDIISDPNNEIYFSVVSAWEIIIKVGTGKLSLSEPPEIYIPSRIASNQFEILPVQMSHILRINSLPNFHKDPFDRLLIAQSLVEDLSLITVDGAISQYPIKTIW</sequence>
<protein>
    <submittedName>
        <fullName evidence="2">PIN domain nuclease</fullName>
    </submittedName>
</protein>